<proteinExistence type="predicted"/>
<keyword evidence="1" id="KW-0472">Membrane</keyword>
<accession>A0A0N4XVW2</accession>
<evidence type="ECO:0000313" key="2">
    <source>
        <dbReference type="EMBL" id="VDL70560.1"/>
    </source>
</evidence>
<evidence type="ECO:0000313" key="3">
    <source>
        <dbReference type="Proteomes" id="UP000271162"/>
    </source>
</evidence>
<dbReference type="AlphaFoldDB" id="A0A0N4XVW2"/>
<gene>
    <name evidence="2" type="ORF">NBR_LOCUS6971</name>
</gene>
<keyword evidence="3" id="KW-1185">Reference proteome</keyword>
<keyword evidence="1" id="KW-0812">Transmembrane</keyword>
<sequence length="151" mass="17072">MEAVNRMKEMEAVNKRAAGRQQAEGSCGLLRCVVIVDGGTHTSQLCAEDVHNWALMSYNCVVFCLVVDALCGCAWMLMEFEIHQLLQRSTDQRRLSKSVRPHFLVRKVFFSERTRVVFDCGVPPETLAGAEAVENTKMKFRLTSQRYSSAH</sequence>
<evidence type="ECO:0000313" key="4">
    <source>
        <dbReference type="WBParaSite" id="NBR_0000697001-mRNA-1"/>
    </source>
</evidence>
<organism evidence="4">
    <name type="scientific">Nippostrongylus brasiliensis</name>
    <name type="common">Rat hookworm</name>
    <dbReference type="NCBI Taxonomy" id="27835"/>
    <lineage>
        <taxon>Eukaryota</taxon>
        <taxon>Metazoa</taxon>
        <taxon>Ecdysozoa</taxon>
        <taxon>Nematoda</taxon>
        <taxon>Chromadorea</taxon>
        <taxon>Rhabditida</taxon>
        <taxon>Rhabditina</taxon>
        <taxon>Rhabditomorpha</taxon>
        <taxon>Strongyloidea</taxon>
        <taxon>Heligmosomidae</taxon>
        <taxon>Nippostrongylus</taxon>
    </lineage>
</organism>
<dbReference type="EMBL" id="UYSL01019846">
    <property type="protein sequence ID" value="VDL70560.1"/>
    <property type="molecule type" value="Genomic_DNA"/>
</dbReference>
<protein>
    <submittedName>
        <fullName evidence="2 4">Uncharacterized protein</fullName>
    </submittedName>
</protein>
<reference evidence="2 3" key="2">
    <citation type="submission" date="2018-11" db="EMBL/GenBank/DDBJ databases">
        <authorList>
            <consortium name="Pathogen Informatics"/>
        </authorList>
    </citation>
    <scope>NUCLEOTIDE SEQUENCE [LARGE SCALE GENOMIC DNA]</scope>
</reference>
<keyword evidence="1" id="KW-1133">Transmembrane helix</keyword>
<dbReference type="Proteomes" id="UP000271162">
    <property type="component" value="Unassembled WGS sequence"/>
</dbReference>
<name>A0A0N4XVW2_NIPBR</name>
<evidence type="ECO:0000256" key="1">
    <source>
        <dbReference type="SAM" id="Phobius"/>
    </source>
</evidence>
<dbReference type="WBParaSite" id="NBR_0000697001-mRNA-1">
    <property type="protein sequence ID" value="NBR_0000697001-mRNA-1"/>
    <property type="gene ID" value="NBR_0000697001"/>
</dbReference>
<feature type="transmembrane region" description="Helical" evidence="1">
    <location>
        <begin position="55"/>
        <end position="78"/>
    </location>
</feature>
<reference evidence="4" key="1">
    <citation type="submission" date="2017-02" db="UniProtKB">
        <authorList>
            <consortium name="WormBaseParasite"/>
        </authorList>
    </citation>
    <scope>IDENTIFICATION</scope>
</reference>